<comment type="caution">
    <text evidence="5">The sequence shown here is derived from an EMBL/GenBank/DDBJ whole genome shotgun (WGS) entry which is preliminary data.</text>
</comment>
<dbReference type="NCBIfam" id="TIGR00231">
    <property type="entry name" value="small_GTP"/>
    <property type="match status" value="1"/>
</dbReference>
<proteinExistence type="predicted"/>
<feature type="region of interest" description="Disordered" evidence="3">
    <location>
        <begin position="1"/>
        <end position="28"/>
    </location>
</feature>
<organism evidence="5 6">
    <name type="scientific">Nitzschia inconspicua</name>
    <dbReference type="NCBI Taxonomy" id="303405"/>
    <lineage>
        <taxon>Eukaryota</taxon>
        <taxon>Sar</taxon>
        <taxon>Stramenopiles</taxon>
        <taxon>Ochrophyta</taxon>
        <taxon>Bacillariophyta</taxon>
        <taxon>Bacillariophyceae</taxon>
        <taxon>Bacillariophycidae</taxon>
        <taxon>Bacillariales</taxon>
        <taxon>Bacillariaceae</taxon>
        <taxon>Nitzschia</taxon>
    </lineage>
</organism>
<dbReference type="InterPro" id="IPR001806">
    <property type="entry name" value="Small_GTPase"/>
</dbReference>
<name>A0A9K3LUU4_9STRA</name>
<keyword evidence="2" id="KW-0342">GTP-binding</keyword>
<dbReference type="PANTHER" id="PTHR24070">
    <property type="entry name" value="RAS, DI-RAS, AND RHEB FAMILY MEMBERS OF SMALL GTPASE SUPERFAMILY"/>
    <property type="match status" value="1"/>
</dbReference>
<dbReference type="OrthoDB" id="25818at2759"/>
<dbReference type="InterPro" id="IPR005225">
    <property type="entry name" value="Small_GTP-bd"/>
</dbReference>
<dbReference type="GO" id="GO:0007165">
    <property type="term" value="P:signal transduction"/>
    <property type="evidence" value="ECO:0007669"/>
    <property type="project" value="InterPro"/>
</dbReference>
<dbReference type="SMART" id="SM00173">
    <property type="entry name" value="RAS"/>
    <property type="match status" value="1"/>
</dbReference>
<dbReference type="GO" id="GO:0005525">
    <property type="term" value="F:GTP binding"/>
    <property type="evidence" value="ECO:0007669"/>
    <property type="project" value="UniProtKB-KW"/>
</dbReference>
<dbReference type="EMBL" id="JAGRRH010000006">
    <property type="protein sequence ID" value="KAG7368482.1"/>
    <property type="molecule type" value="Genomic_DNA"/>
</dbReference>
<dbReference type="PROSITE" id="PS51421">
    <property type="entry name" value="RAS"/>
    <property type="match status" value="1"/>
</dbReference>
<evidence type="ECO:0000313" key="6">
    <source>
        <dbReference type="Proteomes" id="UP000693970"/>
    </source>
</evidence>
<dbReference type="GO" id="GO:0003924">
    <property type="term" value="F:GTPase activity"/>
    <property type="evidence" value="ECO:0007669"/>
    <property type="project" value="InterPro"/>
</dbReference>
<dbReference type="AlphaFoldDB" id="A0A9K3LUU4"/>
<dbReference type="Pfam" id="PF00071">
    <property type="entry name" value="Ras"/>
    <property type="match status" value="1"/>
</dbReference>
<dbReference type="PROSITE" id="PS51419">
    <property type="entry name" value="RAB"/>
    <property type="match status" value="1"/>
</dbReference>
<reference evidence="5" key="2">
    <citation type="submission" date="2021-04" db="EMBL/GenBank/DDBJ databases">
        <authorList>
            <person name="Podell S."/>
        </authorList>
    </citation>
    <scope>NUCLEOTIDE SEQUENCE</scope>
    <source>
        <strain evidence="5">Hildebrandi</strain>
    </source>
</reference>
<sequence length="215" mass="23596">MSGGGNSSGSSSIPANNNTINLHHHNSNNQPTVVHRKVAVLGYRAVGKTSLVNIFVTGSFSEQYEPTIESSWTKTIRFRKVHFATDIVDTAGMDEFSRLSRNASLGVHGYLLVFSISNRQSFEMIQQVNDVLLNSLGDLPDVPRVLVGTMKDRQESRQVSLADAQKLADLWKVPYIECSNKTGESVAETFHTLLKEIEKDDGLLAETGEVGCSVQ</sequence>
<dbReference type="InterPro" id="IPR020849">
    <property type="entry name" value="Small_GTPase_Ras-type"/>
</dbReference>
<evidence type="ECO:0000256" key="1">
    <source>
        <dbReference type="ARBA" id="ARBA00022741"/>
    </source>
</evidence>
<dbReference type="SMART" id="SM00174">
    <property type="entry name" value="RHO"/>
    <property type="match status" value="1"/>
</dbReference>
<protein>
    <submittedName>
        <fullName evidence="5">Small GTP-binding domain protein</fullName>
    </submittedName>
</protein>
<dbReference type="GO" id="GO:0016020">
    <property type="term" value="C:membrane"/>
    <property type="evidence" value="ECO:0007669"/>
    <property type="project" value="InterPro"/>
</dbReference>
<keyword evidence="6" id="KW-1185">Reference proteome</keyword>
<dbReference type="SMART" id="SM00175">
    <property type="entry name" value="RAB"/>
    <property type="match status" value="1"/>
</dbReference>
<reference evidence="5" key="1">
    <citation type="journal article" date="2021" name="Sci. Rep.">
        <title>Diploid genomic architecture of Nitzschia inconspicua, an elite biomass production diatom.</title>
        <authorList>
            <person name="Oliver A."/>
            <person name="Podell S."/>
            <person name="Pinowska A."/>
            <person name="Traller J.C."/>
            <person name="Smith S.R."/>
            <person name="McClure R."/>
            <person name="Beliaev A."/>
            <person name="Bohutskyi P."/>
            <person name="Hill E.A."/>
            <person name="Rabines A."/>
            <person name="Zheng H."/>
            <person name="Allen L.Z."/>
            <person name="Kuo A."/>
            <person name="Grigoriev I.V."/>
            <person name="Allen A.E."/>
            <person name="Hazlebeck D."/>
            <person name="Allen E.E."/>
        </authorList>
    </citation>
    <scope>NUCLEOTIDE SEQUENCE</scope>
    <source>
        <strain evidence="5">Hildebrandi</strain>
    </source>
</reference>
<dbReference type="PROSITE" id="PS51420">
    <property type="entry name" value="RHO"/>
    <property type="match status" value="1"/>
</dbReference>
<keyword evidence="1" id="KW-0547">Nucleotide-binding</keyword>
<evidence type="ECO:0000256" key="2">
    <source>
        <dbReference type="ARBA" id="ARBA00023134"/>
    </source>
</evidence>
<evidence type="ECO:0000313" key="5">
    <source>
        <dbReference type="EMBL" id="KAG7368482.1"/>
    </source>
</evidence>
<dbReference type="Proteomes" id="UP000693970">
    <property type="component" value="Unassembled WGS sequence"/>
</dbReference>
<gene>
    <name evidence="4" type="ORF">IV203_016529</name>
    <name evidence="5" type="ORF">IV203_031225</name>
</gene>
<dbReference type="EMBL" id="JAGRRH010000020">
    <property type="protein sequence ID" value="KAG7347824.1"/>
    <property type="molecule type" value="Genomic_DNA"/>
</dbReference>
<evidence type="ECO:0000256" key="3">
    <source>
        <dbReference type="SAM" id="MobiDB-lite"/>
    </source>
</evidence>
<evidence type="ECO:0000313" key="4">
    <source>
        <dbReference type="EMBL" id="KAG7347824.1"/>
    </source>
</evidence>
<feature type="compositionally biased region" description="Polar residues" evidence="3">
    <location>
        <begin position="13"/>
        <end position="28"/>
    </location>
</feature>
<accession>A0A9K3LUU4</accession>